<dbReference type="Proteomes" id="UP001214415">
    <property type="component" value="Chromosome 2"/>
</dbReference>
<feature type="domain" description="Ammonium transporter AmtB-like" evidence="10">
    <location>
        <begin position="29"/>
        <end position="435"/>
    </location>
</feature>
<organism evidence="11 12">
    <name type="scientific">Malassezia equina</name>
    <dbReference type="NCBI Taxonomy" id="1381935"/>
    <lineage>
        <taxon>Eukaryota</taxon>
        <taxon>Fungi</taxon>
        <taxon>Dikarya</taxon>
        <taxon>Basidiomycota</taxon>
        <taxon>Ustilaginomycotina</taxon>
        <taxon>Malasseziomycetes</taxon>
        <taxon>Malasseziales</taxon>
        <taxon>Malasseziaceae</taxon>
        <taxon>Malassezia</taxon>
    </lineage>
</organism>
<dbReference type="SUPFAM" id="SSF111352">
    <property type="entry name" value="Ammonium transporter"/>
    <property type="match status" value="1"/>
</dbReference>
<comment type="subcellular location">
    <subcellularLocation>
        <location evidence="8">Cell membrane</location>
        <topology evidence="8">Multi-pass membrane protein</topology>
    </subcellularLocation>
    <subcellularLocation>
        <location evidence="1">Membrane</location>
        <topology evidence="1">Multi-pass membrane protein</topology>
    </subcellularLocation>
</comment>
<evidence type="ECO:0000256" key="5">
    <source>
        <dbReference type="ARBA" id="ARBA00022989"/>
    </source>
</evidence>
<keyword evidence="7 8" id="KW-0924">Ammonia transport</keyword>
<evidence type="ECO:0000256" key="2">
    <source>
        <dbReference type="ARBA" id="ARBA00005887"/>
    </source>
</evidence>
<dbReference type="GO" id="GO:0005886">
    <property type="term" value="C:plasma membrane"/>
    <property type="evidence" value="ECO:0007669"/>
    <property type="project" value="UniProtKB-SubCell"/>
</dbReference>
<dbReference type="Pfam" id="PF00909">
    <property type="entry name" value="Ammonium_transp"/>
    <property type="match status" value="1"/>
</dbReference>
<feature type="transmembrane region" description="Helical" evidence="8">
    <location>
        <begin position="117"/>
        <end position="140"/>
    </location>
</feature>
<evidence type="ECO:0000256" key="3">
    <source>
        <dbReference type="ARBA" id="ARBA00022448"/>
    </source>
</evidence>
<keyword evidence="6 8" id="KW-0472">Membrane</keyword>
<evidence type="ECO:0000256" key="9">
    <source>
        <dbReference type="SAM" id="MobiDB-lite"/>
    </source>
</evidence>
<accession>A0AAF0E9K0</accession>
<dbReference type="InterPro" id="IPR024041">
    <property type="entry name" value="NH4_transpt_AmtB-like_dom"/>
</dbReference>
<feature type="transmembrane region" description="Helical" evidence="8">
    <location>
        <begin position="250"/>
        <end position="270"/>
    </location>
</feature>
<proteinExistence type="inferred from homology"/>
<feature type="transmembrane region" description="Helical" evidence="8">
    <location>
        <begin position="188"/>
        <end position="208"/>
    </location>
</feature>
<dbReference type="InterPro" id="IPR029020">
    <property type="entry name" value="Ammonium/urea_transptr"/>
</dbReference>
<dbReference type="Gene3D" id="1.10.3430.10">
    <property type="entry name" value="Ammonium transporter AmtB like domains"/>
    <property type="match status" value="1"/>
</dbReference>
<dbReference type="InterPro" id="IPR018047">
    <property type="entry name" value="Ammonium_transpt_CS"/>
</dbReference>
<evidence type="ECO:0000256" key="7">
    <source>
        <dbReference type="ARBA" id="ARBA00023177"/>
    </source>
</evidence>
<dbReference type="AlphaFoldDB" id="A0AAF0E9K0"/>
<dbReference type="FunFam" id="1.10.3430.10:FF:000003">
    <property type="entry name" value="Ammonium transporter"/>
    <property type="match status" value="1"/>
</dbReference>
<feature type="transmembrane region" description="Helical" evidence="8">
    <location>
        <begin position="147"/>
        <end position="168"/>
    </location>
</feature>
<evidence type="ECO:0000313" key="12">
    <source>
        <dbReference type="Proteomes" id="UP001214415"/>
    </source>
</evidence>
<feature type="transmembrane region" description="Helical" evidence="8">
    <location>
        <begin position="391"/>
        <end position="409"/>
    </location>
</feature>
<protein>
    <recommendedName>
        <fullName evidence="8">Ammonium transporter</fullName>
    </recommendedName>
</protein>
<reference evidence="11" key="1">
    <citation type="submission" date="2023-03" db="EMBL/GenBank/DDBJ databases">
        <title>Mating type loci evolution in Malassezia.</title>
        <authorList>
            <person name="Coelho M.A."/>
        </authorList>
    </citation>
    <scope>NUCLEOTIDE SEQUENCE</scope>
    <source>
        <strain evidence="11">CBS 12830</strain>
    </source>
</reference>
<feature type="transmembrane region" description="Helical" evidence="8">
    <location>
        <begin position="220"/>
        <end position="238"/>
    </location>
</feature>
<feature type="transmembrane region" description="Helical" evidence="8">
    <location>
        <begin position="61"/>
        <end position="79"/>
    </location>
</feature>
<dbReference type="EMBL" id="CP119901">
    <property type="protein sequence ID" value="WFD22272.1"/>
    <property type="molecule type" value="Genomic_DNA"/>
</dbReference>
<feature type="transmembrane region" description="Helical" evidence="8">
    <location>
        <begin position="282"/>
        <end position="301"/>
    </location>
</feature>
<feature type="compositionally biased region" description="Basic and acidic residues" evidence="9">
    <location>
        <begin position="488"/>
        <end position="513"/>
    </location>
</feature>
<keyword evidence="3 8" id="KW-0813">Transport</keyword>
<keyword evidence="5 8" id="KW-1133">Transmembrane helix</keyword>
<evidence type="ECO:0000256" key="4">
    <source>
        <dbReference type="ARBA" id="ARBA00022692"/>
    </source>
</evidence>
<gene>
    <name evidence="11" type="ORF">MEQU1_000938</name>
</gene>
<comment type="similarity">
    <text evidence="2 8">Belongs to the ammonia transporter channel (TC 1.A.11.2) family.</text>
</comment>
<evidence type="ECO:0000256" key="6">
    <source>
        <dbReference type="ARBA" id="ARBA00023136"/>
    </source>
</evidence>
<sequence>MVVFNSTSSNDMAIMTEDGLVVYNLGNIAWVLVAAGLVFLMIPGVGFFYSGLLRCKNALTVLILTMMVSAVASFEWFFWGFSLAFSETGGPFIGNLDHFGLINVDIGVSTGGENIPQLVYCLFQMMFAALTPAIACGAFADRARIGPVLLFFFCWCTIVYNPLAYWTWNSNGWGYNLGGIDFAGGTPVHISSGTAALVISVFLGRRHGYGTEALAYRPHNVPHVILGTTMLWFGWFGFNGGSGIGANLRAAQAFMVTHIAACVGGLTWMLWDYRLEKKWSAVGFCSGVISGLVAITPASGYVGTPSALVFGVVGATACNFATSLKNLLGYDDALDIFAAHAIGGITGNILTALFADGRVASFDGSDPSDGSGWINHHYVQLGYQLADSVSGFGWSFVLTLILLFLIDNIPYCHFRVDEKDELIGTDIAQVGEEAYAIPHYAHREAHQPVDLEMGERPWEMRHAPDTEAVTEKAQVSMQAPESPATALPEKRLDVPRTSTKGERVRSRDAVDRS</sequence>
<dbReference type="NCBIfam" id="TIGR00836">
    <property type="entry name" value="amt"/>
    <property type="match status" value="1"/>
</dbReference>
<name>A0AAF0E9K0_9BASI</name>
<feature type="transmembrane region" description="Helical" evidence="8">
    <location>
        <begin position="336"/>
        <end position="355"/>
    </location>
</feature>
<feature type="transmembrane region" description="Helical" evidence="8">
    <location>
        <begin position="28"/>
        <end position="49"/>
    </location>
</feature>
<keyword evidence="4 8" id="KW-0812">Transmembrane</keyword>
<evidence type="ECO:0000313" key="11">
    <source>
        <dbReference type="EMBL" id="WFD22272.1"/>
    </source>
</evidence>
<feature type="transmembrane region" description="Helical" evidence="8">
    <location>
        <begin position="307"/>
        <end position="324"/>
    </location>
</feature>
<evidence type="ECO:0000259" key="10">
    <source>
        <dbReference type="Pfam" id="PF00909"/>
    </source>
</evidence>
<keyword evidence="12" id="KW-1185">Reference proteome</keyword>
<feature type="region of interest" description="Disordered" evidence="9">
    <location>
        <begin position="466"/>
        <end position="513"/>
    </location>
</feature>
<dbReference type="InterPro" id="IPR001905">
    <property type="entry name" value="Ammonium_transpt"/>
</dbReference>
<evidence type="ECO:0000256" key="8">
    <source>
        <dbReference type="RuleBase" id="RU362002"/>
    </source>
</evidence>
<dbReference type="PANTHER" id="PTHR43029">
    <property type="entry name" value="AMMONIUM TRANSPORTER MEP2"/>
    <property type="match status" value="1"/>
</dbReference>
<dbReference type="PANTHER" id="PTHR43029:SF10">
    <property type="entry name" value="AMMONIUM TRANSPORTER MEP2"/>
    <property type="match status" value="1"/>
</dbReference>
<dbReference type="GO" id="GO:0008519">
    <property type="term" value="F:ammonium channel activity"/>
    <property type="evidence" value="ECO:0007669"/>
    <property type="project" value="InterPro"/>
</dbReference>
<dbReference type="PROSITE" id="PS01219">
    <property type="entry name" value="AMMONIUM_TRANSP"/>
    <property type="match status" value="1"/>
</dbReference>
<evidence type="ECO:0000256" key="1">
    <source>
        <dbReference type="ARBA" id="ARBA00004141"/>
    </source>
</evidence>